<dbReference type="Proteomes" id="UP000078070">
    <property type="component" value="Chromosome"/>
</dbReference>
<reference evidence="2" key="1">
    <citation type="submission" date="2016-05" db="EMBL/GenBank/DDBJ databases">
        <authorList>
            <person name="Baek K."/>
            <person name="Yang S.-J."/>
        </authorList>
    </citation>
    <scope>NUCLEOTIDE SEQUENCE [LARGE SCALE GENOMIC DNA]</scope>
    <source>
        <strain evidence="2">ST58-10</strain>
    </source>
</reference>
<accession>A0A1A9EZ73</accession>
<dbReference type="PROSITE" id="PS51257">
    <property type="entry name" value="PROKAR_LIPOPROTEIN"/>
    <property type="match status" value="1"/>
</dbReference>
<dbReference type="KEGG" id="mars:A8C75_10270"/>
<dbReference type="OrthoDB" id="6213638at2"/>
<evidence type="ECO:0000313" key="2">
    <source>
        <dbReference type="Proteomes" id="UP000078070"/>
    </source>
</evidence>
<dbReference type="AlphaFoldDB" id="A0A1A9EZ73"/>
<name>A0A1A9EZ73_9GAMM</name>
<proteinExistence type="predicted"/>
<dbReference type="RefSeq" id="WP_067387179.1">
    <property type="nucleotide sequence ID" value="NZ_CP015839.1"/>
</dbReference>
<sequence>MRIQGRVLRGAGIGLLLLLTGCAGFDSADKQPEPAALAGIDGVACVGEIKSPPPGLAVVSDDALLQEALGASGAGELCAGQVLIAQQPVTVYRVWDSARDYTRYGSWWSFQMPEGPRLQYREDNSICPSWSELDRMSACTLKVGAKLVVGPGQSAQCKQMTYAKSAVNQVYIPNDARNNVLHVADCTAGDVWP</sequence>
<keyword evidence="2" id="KW-1185">Reference proteome</keyword>
<evidence type="ECO:0000313" key="1">
    <source>
        <dbReference type="EMBL" id="ANG62829.1"/>
    </source>
</evidence>
<gene>
    <name evidence="1" type="ORF">A8C75_10270</name>
</gene>
<dbReference type="EMBL" id="CP015839">
    <property type="protein sequence ID" value="ANG62829.1"/>
    <property type="molecule type" value="Genomic_DNA"/>
</dbReference>
<protein>
    <submittedName>
        <fullName evidence="1">Uncharacterized protein</fullName>
    </submittedName>
</protein>
<reference evidence="1 2" key="2">
    <citation type="journal article" date="2018" name="Int. J. Syst. Evol. Microbiol.">
        <title>Marinobacterium aestuarii sp. nov., a benzene-degrading marine bacterium isolated from estuary sediment.</title>
        <authorList>
            <person name="Bae S.S."/>
            <person name="Jung J."/>
            <person name="Chung D."/>
            <person name="Baek K."/>
        </authorList>
    </citation>
    <scope>NUCLEOTIDE SEQUENCE [LARGE SCALE GENOMIC DNA]</scope>
    <source>
        <strain evidence="1 2">ST58-10</strain>
    </source>
</reference>
<organism evidence="1 2">
    <name type="scientific">Marinobacterium aestuarii</name>
    <dbReference type="NCBI Taxonomy" id="1821621"/>
    <lineage>
        <taxon>Bacteria</taxon>
        <taxon>Pseudomonadati</taxon>
        <taxon>Pseudomonadota</taxon>
        <taxon>Gammaproteobacteria</taxon>
        <taxon>Oceanospirillales</taxon>
        <taxon>Oceanospirillaceae</taxon>
        <taxon>Marinobacterium</taxon>
    </lineage>
</organism>